<accession>A0A9D2P9Z7</accession>
<evidence type="ECO:0000313" key="1">
    <source>
        <dbReference type="EMBL" id="HJC47061.1"/>
    </source>
</evidence>
<protein>
    <submittedName>
        <fullName evidence="1">Uncharacterized protein</fullName>
    </submittedName>
</protein>
<reference evidence="1" key="1">
    <citation type="journal article" date="2021" name="PeerJ">
        <title>Extensive microbial diversity within the chicken gut microbiome revealed by metagenomics and culture.</title>
        <authorList>
            <person name="Gilroy R."/>
            <person name="Ravi A."/>
            <person name="Getino M."/>
            <person name="Pursley I."/>
            <person name="Horton D.L."/>
            <person name="Alikhan N.F."/>
            <person name="Baker D."/>
            <person name="Gharbi K."/>
            <person name="Hall N."/>
            <person name="Watson M."/>
            <person name="Adriaenssens E.M."/>
            <person name="Foster-Nyarko E."/>
            <person name="Jarju S."/>
            <person name="Secka A."/>
            <person name="Antonio M."/>
            <person name="Oren A."/>
            <person name="Chaudhuri R.R."/>
            <person name="La Ragione R."/>
            <person name="Hildebrand F."/>
            <person name="Pallen M.J."/>
        </authorList>
    </citation>
    <scope>NUCLEOTIDE SEQUENCE</scope>
    <source>
        <strain evidence="1">CHK183-5548</strain>
    </source>
</reference>
<organism evidence="1 2">
    <name type="scientific">Candidatus Lachnoclostridium pullistercoris</name>
    <dbReference type="NCBI Taxonomy" id="2838632"/>
    <lineage>
        <taxon>Bacteria</taxon>
        <taxon>Bacillati</taxon>
        <taxon>Bacillota</taxon>
        <taxon>Clostridia</taxon>
        <taxon>Lachnospirales</taxon>
        <taxon>Lachnospiraceae</taxon>
    </lineage>
</organism>
<dbReference type="Proteomes" id="UP000823883">
    <property type="component" value="Unassembled WGS sequence"/>
</dbReference>
<feature type="non-terminal residue" evidence="1">
    <location>
        <position position="113"/>
    </location>
</feature>
<reference evidence="1" key="2">
    <citation type="submission" date="2021-04" db="EMBL/GenBank/DDBJ databases">
        <authorList>
            <person name="Gilroy R."/>
        </authorList>
    </citation>
    <scope>NUCLEOTIDE SEQUENCE</scope>
    <source>
        <strain evidence="1">CHK183-5548</strain>
    </source>
</reference>
<dbReference type="EMBL" id="DWWL01000021">
    <property type="protein sequence ID" value="HJC47061.1"/>
    <property type="molecule type" value="Genomic_DNA"/>
</dbReference>
<proteinExistence type="predicted"/>
<evidence type="ECO:0000313" key="2">
    <source>
        <dbReference type="Proteomes" id="UP000823883"/>
    </source>
</evidence>
<name>A0A9D2P9Z7_9FIRM</name>
<gene>
    <name evidence="1" type="ORF">IAA04_03300</name>
</gene>
<dbReference type="AlphaFoldDB" id="A0A9D2P9Z7"/>
<comment type="caution">
    <text evidence="1">The sequence shown here is derived from an EMBL/GenBank/DDBJ whole genome shotgun (WGS) entry which is preliminary data.</text>
</comment>
<sequence length="113" mass="13610">MNRKELKLIRESLNDIITPDLEKLGFTLVESVTIERERIWRYIRKINNNNCEIVFRFSALKAISVDFCTFPGLQFNLTELDDQADFETKIFGYQYDSEEQFREQLRYMKEIIL</sequence>